<feature type="compositionally biased region" description="Basic residues" evidence="2">
    <location>
        <begin position="377"/>
        <end position="394"/>
    </location>
</feature>
<dbReference type="FunFam" id="1.20.1260.60:FF:000002">
    <property type="entry name" value="Vacuolar protein sorting-associated protein IST1"/>
    <property type="match status" value="1"/>
</dbReference>
<evidence type="ECO:0000256" key="1">
    <source>
        <dbReference type="ARBA" id="ARBA00005536"/>
    </source>
</evidence>
<comment type="caution">
    <text evidence="3">The sequence shown here is derived from an EMBL/GenBank/DDBJ whole genome shotgun (WGS) entry which is preliminary data.</text>
</comment>
<dbReference type="EMBL" id="JACGWM010000014">
    <property type="protein sequence ID" value="KAL0328119.1"/>
    <property type="molecule type" value="Genomic_DNA"/>
</dbReference>
<sequence length="615" mass="71060">MFDLLFGWRKASKCKKLMKTVQCRLKLLKNKRSCIVKQLREDAAELLKYGFHQTAFERVEQLVKDERTIQVYELLEQFCEFIMINLPYIRKHKDCPNDINEAASTLIFSSARFGELPELLAIRKLFGERYGQRFVTSALELLPGNLVNHQVKESVRTEIVTDDVKYRLLDEIASSCAKTGPLLLEYKPQLQEEQAIKGSGPMPSGEIQICKENEAPEPQRCIGRELEGKIMYMDSSPESKKVSKEPWSGLRKEYSLLDTIQDSEPGGGEKLVNSVEMDKFTVPHHESPQCTSTAETPAFRREMESSSVTSAQVPEETVYLDDVEEFVSPVSKDGSLQDQRLFMFKSLGTPLKEKTGYGMDINIEEEKLSQERSFSRSSRKMRKASRKRSRRRRSVSLENRNITDVESVIYYGESDERSPDNKRKSHHRKKRRDKIFVQESRKSYHALRNQGHTRFVKVSSSFSLIDTRAKNVEFSCSCNSSQDIAKECSLEHPCYFSPHWRPKMRSLNMKDFTTHSPKDGKVQYGVLFSKYSNRGEREKNSLGEEIRSHALRAMTMPVERAKESPLENVFRSNSFPSEQPHSRYLSCHHIHPKLPDYDELAAKFMELKRANLQNK</sequence>
<comment type="similarity">
    <text evidence="1">Belongs to the IST1 family.</text>
</comment>
<dbReference type="AlphaFoldDB" id="A0AAW2MB91"/>
<feature type="compositionally biased region" description="Basic residues" evidence="2">
    <location>
        <begin position="423"/>
        <end position="433"/>
    </location>
</feature>
<dbReference type="Gene3D" id="1.20.1260.60">
    <property type="entry name" value="Vacuolar protein sorting-associated protein Ist1"/>
    <property type="match status" value="1"/>
</dbReference>
<feature type="region of interest" description="Disordered" evidence="2">
    <location>
        <begin position="368"/>
        <end position="397"/>
    </location>
</feature>
<dbReference type="InterPro" id="IPR042277">
    <property type="entry name" value="IST1-like"/>
</dbReference>
<proteinExistence type="inferred from homology"/>
<protein>
    <submittedName>
        <fullName evidence="3">Uncharacterized protein</fullName>
    </submittedName>
</protein>
<dbReference type="PANTHER" id="PTHR12161">
    <property type="entry name" value="IST1 FAMILY MEMBER"/>
    <property type="match status" value="1"/>
</dbReference>
<dbReference type="InterPro" id="IPR005061">
    <property type="entry name" value="Ist1"/>
</dbReference>
<reference evidence="3" key="1">
    <citation type="submission" date="2020-06" db="EMBL/GenBank/DDBJ databases">
        <authorList>
            <person name="Li T."/>
            <person name="Hu X."/>
            <person name="Zhang T."/>
            <person name="Song X."/>
            <person name="Zhang H."/>
            <person name="Dai N."/>
            <person name="Sheng W."/>
            <person name="Hou X."/>
            <person name="Wei L."/>
        </authorList>
    </citation>
    <scope>NUCLEOTIDE SEQUENCE</scope>
    <source>
        <strain evidence="3">KEN8</strain>
        <tissue evidence="3">Leaf</tissue>
    </source>
</reference>
<dbReference type="GO" id="GO:0015031">
    <property type="term" value="P:protein transport"/>
    <property type="evidence" value="ECO:0007669"/>
    <property type="project" value="InterPro"/>
</dbReference>
<dbReference type="PANTHER" id="PTHR12161:SF44">
    <property type="entry name" value="REGULATOR OF VPS4 ACTIVITY IN THE MVB PATHWAY PROTEIN"/>
    <property type="match status" value="1"/>
</dbReference>
<reference evidence="3" key="2">
    <citation type="journal article" date="2024" name="Plant">
        <title>Genomic evolution and insights into agronomic trait innovations of Sesamum species.</title>
        <authorList>
            <person name="Miao H."/>
            <person name="Wang L."/>
            <person name="Qu L."/>
            <person name="Liu H."/>
            <person name="Sun Y."/>
            <person name="Le M."/>
            <person name="Wang Q."/>
            <person name="Wei S."/>
            <person name="Zheng Y."/>
            <person name="Lin W."/>
            <person name="Duan Y."/>
            <person name="Cao H."/>
            <person name="Xiong S."/>
            <person name="Wang X."/>
            <person name="Wei L."/>
            <person name="Li C."/>
            <person name="Ma Q."/>
            <person name="Ju M."/>
            <person name="Zhao R."/>
            <person name="Li G."/>
            <person name="Mu C."/>
            <person name="Tian Q."/>
            <person name="Mei H."/>
            <person name="Zhang T."/>
            <person name="Gao T."/>
            <person name="Zhang H."/>
        </authorList>
    </citation>
    <scope>NUCLEOTIDE SEQUENCE</scope>
    <source>
        <strain evidence="3">KEN8</strain>
    </source>
</reference>
<accession>A0AAW2MB91</accession>
<feature type="region of interest" description="Disordered" evidence="2">
    <location>
        <begin position="413"/>
        <end position="436"/>
    </location>
</feature>
<dbReference type="Pfam" id="PF03398">
    <property type="entry name" value="Ist1"/>
    <property type="match status" value="1"/>
</dbReference>
<gene>
    <name evidence="3" type="ORF">Scaly_2244500</name>
</gene>
<evidence type="ECO:0000313" key="3">
    <source>
        <dbReference type="EMBL" id="KAL0328119.1"/>
    </source>
</evidence>
<name>A0AAW2MB91_9LAMI</name>
<organism evidence="3">
    <name type="scientific">Sesamum calycinum</name>
    <dbReference type="NCBI Taxonomy" id="2727403"/>
    <lineage>
        <taxon>Eukaryota</taxon>
        <taxon>Viridiplantae</taxon>
        <taxon>Streptophyta</taxon>
        <taxon>Embryophyta</taxon>
        <taxon>Tracheophyta</taxon>
        <taxon>Spermatophyta</taxon>
        <taxon>Magnoliopsida</taxon>
        <taxon>eudicotyledons</taxon>
        <taxon>Gunneridae</taxon>
        <taxon>Pentapetalae</taxon>
        <taxon>asterids</taxon>
        <taxon>lamiids</taxon>
        <taxon>Lamiales</taxon>
        <taxon>Pedaliaceae</taxon>
        <taxon>Sesamum</taxon>
    </lineage>
</organism>
<evidence type="ECO:0000256" key="2">
    <source>
        <dbReference type="SAM" id="MobiDB-lite"/>
    </source>
</evidence>